<keyword evidence="2" id="KW-0808">Transferase</keyword>
<dbReference type="SUPFAM" id="SSF53335">
    <property type="entry name" value="S-adenosyl-L-methionine-dependent methyltransferases"/>
    <property type="match status" value="1"/>
</dbReference>
<protein>
    <submittedName>
        <fullName evidence="2">Methyltransferase</fullName>
    </submittedName>
</protein>
<feature type="domain" description="Methyltransferase type 12" evidence="1">
    <location>
        <begin position="57"/>
        <end position="153"/>
    </location>
</feature>
<dbReference type="EMBL" id="LYOZ01000001">
    <property type="protein sequence ID" value="OCH99553.1"/>
    <property type="molecule type" value="Genomic_DNA"/>
</dbReference>
<gene>
    <name evidence="2" type="ORF">A8135_07135</name>
</gene>
<dbReference type="InterPro" id="IPR029063">
    <property type="entry name" value="SAM-dependent_MTases_sf"/>
</dbReference>
<keyword evidence="2" id="KW-0489">Methyltransferase</keyword>
<evidence type="ECO:0000313" key="3">
    <source>
        <dbReference type="Proteomes" id="UP000093336"/>
    </source>
</evidence>
<dbReference type="Proteomes" id="UP000093336">
    <property type="component" value="Unassembled WGS sequence"/>
</dbReference>
<comment type="caution">
    <text evidence="2">The sequence shown here is derived from an EMBL/GenBank/DDBJ whole genome shotgun (WGS) entry which is preliminary data.</text>
</comment>
<dbReference type="InterPro" id="IPR013217">
    <property type="entry name" value="Methyltransf_12"/>
</dbReference>
<proteinExistence type="predicted"/>
<dbReference type="GO" id="GO:0008168">
    <property type="term" value="F:methyltransferase activity"/>
    <property type="evidence" value="ECO:0007669"/>
    <property type="project" value="UniProtKB-KW"/>
</dbReference>
<dbReference type="PANTHER" id="PTHR43861">
    <property type="entry name" value="TRANS-ACONITATE 2-METHYLTRANSFERASE-RELATED"/>
    <property type="match status" value="1"/>
</dbReference>
<reference evidence="2 3" key="1">
    <citation type="submission" date="2016-05" db="EMBL/GenBank/DDBJ databases">
        <authorList>
            <person name="Prochazka B."/>
            <person name="Indra A."/>
            <person name="Hasenberger P."/>
            <person name="Blaschitz M."/>
            <person name="Wagner L."/>
            <person name="Wewalka G."/>
            <person name="Sorschag S."/>
            <person name="Schmid D."/>
            <person name="Ruppitsch W."/>
        </authorList>
    </citation>
    <scope>NUCLEOTIDE SEQUENCE [LARGE SCALE GENOMIC DNA]</scope>
    <source>
        <strain evidence="2 3">974010_12</strain>
    </source>
</reference>
<accession>A0ABX2XYQ1</accession>
<keyword evidence="3" id="KW-1185">Reference proteome</keyword>
<name>A0ABX2XYQ1_9GAMM</name>
<organism evidence="2 3">
    <name type="scientific">Legionella jamestowniensis</name>
    <dbReference type="NCBI Taxonomy" id="455"/>
    <lineage>
        <taxon>Bacteria</taxon>
        <taxon>Pseudomonadati</taxon>
        <taxon>Pseudomonadota</taxon>
        <taxon>Gammaproteobacteria</taxon>
        <taxon>Legionellales</taxon>
        <taxon>Legionellaceae</taxon>
        <taxon>Legionella</taxon>
    </lineage>
</organism>
<evidence type="ECO:0000313" key="2">
    <source>
        <dbReference type="EMBL" id="OCH99553.1"/>
    </source>
</evidence>
<sequence length="229" mass="26877">MTMRSKEKELIDLGPDFYTPEEYLDCLKKLFRVNKLLGVFRDTKKLLKTCSKQATLLDIGCGNGLFLLNLSRHFPQMQMLGVDINKEAIAAAKKALHGWNKNNLKQQLAFKAVDFKTVINTGHFDILLATLFCHHLNDEELIEFLHHSYHHAKEAVVIHDLHRHWLAYGLYKFISPWLFRNRLITHDGLISIKRGFTRSEWKVFLANAGVSNYQLKWCWPFRWQLTLRK</sequence>
<dbReference type="GO" id="GO:0032259">
    <property type="term" value="P:methylation"/>
    <property type="evidence" value="ECO:0007669"/>
    <property type="project" value="UniProtKB-KW"/>
</dbReference>
<dbReference type="Pfam" id="PF08242">
    <property type="entry name" value="Methyltransf_12"/>
    <property type="match status" value="1"/>
</dbReference>
<evidence type="ECO:0000259" key="1">
    <source>
        <dbReference type="Pfam" id="PF08242"/>
    </source>
</evidence>
<dbReference type="Gene3D" id="3.40.50.150">
    <property type="entry name" value="Vaccinia Virus protein VP39"/>
    <property type="match status" value="1"/>
</dbReference>